<feature type="compositionally biased region" description="Basic and acidic residues" evidence="9">
    <location>
        <begin position="344"/>
        <end position="359"/>
    </location>
</feature>
<keyword evidence="8" id="KW-0813">Transport</keyword>
<protein>
    <recommendedName>
        <fullName evidence="8">Solute carrier organic anion transporter family member</fullName>
    </recommendedName>
</protein>
<dbReference type="Gene3D" id="1.20.1250.20">
    <property type="entry name" value="MFS general substrate transporter like domains"/>
    <property type="match status" value="1"/>
</dbReference>
<evidence type="ECO:0000256" key="4">
    <source>
        <dbReference type="ARBA" id="ARBA00022692"/>
    </source>
</evidence>
<keyword evidence="7" id="KW-1015">Disulfide bond</keyword>
<feature type="compositionally biased region" description="Basic and acidic residues" evidence="9">
    <location>
        <begin position="1"/>
        <end position="27"/>
    </location>
</feature>
<sequence length="837" mass="91347">MAKCRKETQGRKEGRKEGKKGRMEEGKKGRKEGRSNSLGFTERTAMEPRTDEHGNGDLPKRYDLLPAENEGSREGRLCGLRGWRPSFIQRFATVRWYLLCFCLLMFFEGFVQNGYFKGVLTSIEKQFKLNSSSTGSLASGAEFSALCVVAFVSYLGGRSHRPVILGLGACSMGLGAFFMAMPHFFMGNYDYEAHSVDNATNTCHVGHSAEESEVCSAAQESAAAGSSYYGLLMLGELLIGAGSTPMMTIGVAYLDDHAPKVSASLYISLSWFMLVLSPAAGFIVSAVMVNMFVDIGRVDVESVTIVPTDPRWIGAWWLGLLIGSFLLFLVAIPFFFFPRSLPKPDEDSKDPEQTKMETIREEDEDEEKVEDILQTKTAKEIFFGFFKALKRILFNLVFISVNIMGIFEINITHAVIVFLPKYMELTFSLSASQANFLVGVASIPGAAIGIIGGGYLVKRFKWGLPGCINFCFGTQIVSFAMFCVLYTFECPNMYLAGVTLPYVSFYGFIPGLTDMGPGLMAGNTSIITMTPLPVVPTSIASSLINATGGEAGYMYSTPHLHHDMVHTMAYTSTASPAGNDTGMVIPPWMINITLPNMCNGHCGCQETTFEPVCGADWITYFSPCFAGCTGTVTADDGITPKNYTGCACIKGGLHATPGVCPTPCTAKAIPFVVYMFFLAIVTAIGQAPAFMVLIRVVDVEDKPFALGLQYLATRLFASIPAPIYFGAAIDTSCMMWSTVCGKRGSCWLYDNALLRQAFVGVGIGLKAGALVWAFVAFMAVRRVSKREEAKEKASPSRRLDSMTLGDVIKASQFSLDMLDVNLNFTEKEFMEAKETVL</sequence>
<evidence type="ECO:0000256" key="7">
    <source>
        <dbReference type="ARBA" id="ARBA00023157"/>
    </source>
</evidence>
<feature type="transmembrane region" description="Helical" evidence="8">
    <location>
        <begin position="671"/>
        <end position="694"/>
    </location>
</feature>
<evidence type="ECO:0000313" key="12">
    <source>
        <dbReference type="Proteomes" id="UP000838412"/>
    </source>
</evidence>
<keyword evidence="6 8" id="KW-0472">Membrane</keyword>
<keyword evidence="8" id="KW-0406">Ion transport</keyword>
<proteinExistence type="inferred from homology"/>
<dbReference type="OrthoDB" id="5062115at2759"/>
<feature type="transmembrane region" description="Helical" evidence="8">
    <location>
        <begin position="469"/>
        <end position="488"/>
    </location>
</feature>
<evidence type="ECO:0000256" key="1">
    <source>
        <dbReference type="ARBA" id="ARBA00004651"/>
    </source>
</evidence>
<dbReference type="PROSITE" id="PS51465">
    <property type="entry name" value="KAZAL_2"/>
    <property type="match status" value="1"/>
</dbReference>
<evidence type="ECO:0000313" key="11">
    <source>
        <dbReference type="EMBL" id="CAH1251526.1"/>
    </source>
</evidence>
<keyword evidence="4 8" id="KW-0812">Transmembrane</keyword>
<feature type="transmembrane region" description="Helical" evidence="8">
    <location>
        <begin position="313"/>
        <end position="337"/>
    </location>
</feature>
<feature type="transmembrane region" description="Helical" evidence="8">
    <location>
        <begin position="136"/>
        <end position="156"/>
    </location>
</feature>
<dbReference type="PANTHER" id="PTHR11388:SF157">
    <property type="entry name" value="SOLUTE CARRIER ORGANIC ANION TRANSPORTER FAMILY MEMBER 2A1-LIKE"/>
    <property type="match status" value="1"/>
</dbReference>
<reference evidence="11" key="1">
    <citation type="submission" date="2022-01" db="EMBL/GenBank/DDBJ databases">
        <authorList>
            <person name="Braso-Vives M."/>
        </authorList>
    </citation>
    <scope>NUCLEOTIDE SEQUENCE</scope>
</reference>
<dbReference type="SUPFAM" id="SSF103473">
    <property type="entry name" value="MFS general substrate transporter"/>
    <property type="match status" value="1"/>
</dbReference>
<dbReference type="Proteomes" id="UP000838412">
    <property type="component" value="Chromosome 19"/>
</dbReference>
<feature type="transmembrane region" description="Helical" evidence="8">
    <location>
        <begin position="228"/>
        <end position="254"/>
    </location>
</feature>
<feature type="transmembrane region" description="Helical" evidence="8">
    <location>
        <begin position="163"/>
        <end position="185"/>
    </location>
</feature>
<dbReference type="SUPFAM" id="SSF100895">
    <property type="entry name" value="Kazal-type serine protease inhibitors"/>
    <property type="match status" value="1"/>
</dbReference>
<feature type="domain" description="Kazal-like" evidence="10">
    <location>
        <begin position="592"/>
        <end position="647"/>
    </location>
</feature>
<name>A0A8J9ZCR2_BRALA</name>
<feature type="transmembrane region" description="Helical" evidence="8">
    <location>
        <begin position="96"/>
        <end position="116"/>
    </location>
</feature>
<feature type="transmembrane region" description="Helical" evidence="8">
    <location>
        <begin position="266"/>
        <end position="293"/>
    </location>
</feature>
<accession>A0A8J9ZCR2</accession>
<dbReference type="GO" id="GO:0006811">
    <property type="term" value="P:monoatomic ion transport"/>
    <property type="evidence" value="ECO:0007669"/>
    <property type="project" value="UniProtKB-KW"/>
</dbReference>
<dbReference type="GO" id="GO:0015347">
    <property type="term" value="F:sodium-independent organic anion transmembrane transporter activity"/>
    <property type="evidence" value="ECO:0007669"/>
    <property type="project" value="TreeGrafter"/>
</dbReference>
<evidence type="ECO:0000256" key="5">
    <source>
        <dbReference type="ARBA" id="ARBA00022989"/>
    </source>
</evidence>
<dbReference type="InterPro" id="IPR036058">
    <property type="entry name" value="Kazal_dom_sf"/>
</dbReference>
<evidence type="ECO:0000256" key="6">
    <source>
        <dbReference type="ARBA" id="ARBA00023136"/>
    </source>
</evidence>
<feature type="transmembrane region" description="Helical" evidence="8">
    <location>
        <begin position="392"/>
        <end position="416"/>
    </location>
</feature>
<dbReference type="CDD" id="cd17336">
    <property type="entry name" value="MFS_SLCO_OATP"/>
    <property type="match status" value="1"/>
</dbReference>
<feature type="region of interest" description="Disordered" evidence="9">
    <location>
        <begin position="344"/>
        <end position="364"/>
    </location>
</feature>
<dbReference type="Pfam" id="PF03137">
    <property type="entry name" value="OATP"/>
    <property type="match status" value="2"/>
</dbReference>
<evidence type="ECO:0000256" key="2">
    <source>
        <dbReference type="ARBA" id="ARBA00009657"/>
    </source>
</evidence>
<feature type="transmembrane region" description="Helical" evidence="8">
    <location>
        <begin position="757"/>
        <end position="780"/>
    </location>
</feature>
<evidence type="ECO:0000256" key="8">
    <source>
        <dbReference type="RuleBase" id="RU362056"/>
    </source>
</evidence>
<dbReference type="InterPro" id="IPR036259">
    <property type="entry name" value="MFS_trans_sf"/>
</dbReference>
<dbReference type="EMBL" id="OV696704">
    <property type="protein sequence ID" value="CAH1251526.1"/>
    <property type="molecule type" value="Genomic_DNA"/>
</dbReference>
<dbReference type="GO" id="GO:0043252">
    <property type="term" value="P:sodium-independent organic anion transport"/>
    <property type="evidence" value="ECO:0007669"/>
    <property type="project" value="TreeGrafter"/>
</dbReference>
<evidence type="ECO:0000256" key="9">
    <source>
        <dbReference type="SAM" id="MobiDB-lite"/>
    </source>
</evidence>
<comment type="caution">
    <text evidence="8">Lacks conserved residue(s) required for the propagation of feature annotation.</text>
</comment>
<dbReference type="InterPro" id="IPR002350">
    <property type="entry name" value="Kazal_dom"/>
</dbReference>
<keyword evidence="3" id="KW-1003">Cell membrane</keyword>
<evidence type="ECO:0000259" key="10">
    <source>
        <dbReference type="PROSITE" id="PS51465"/>
    </source>
</evidence>
<keyword evidence="12" id="KW-1185">Reference proteome</keyword>
<dbReference type="AlphaFoldDB" id="A0A8J9ZCR2"/>
<dbReference type="GO" id="GO:0016323">
    <property type="term" value="C:basolateral plasma membrane"/>
    <property type="evidence" value="ECO:0007669"/>
    <property type="project" value="TreeGrafter"/>
</dbReference>
<comment type="subcellular location">
    <subcellularLocation>
        <location evidence="1 8">Cell membrane</location>
        <topology evidence="1 8">Multi-pass membrane protein</topology>
    </subcellularLocation>
</comment>
<comment type="similarity">
    <text evidence="2 8">Belongs to the organo anion transporter (TC 2.A.60) family.</text>
</comment>
<dbReference type="NCBIfam" id="TIGR00805">
    <property type="entry name" value="oat"/>
    <property type="match status" value="1"/>
</dbReference>
<feature type="region of interest" description="Disordered" evidence="9">
    <location>
        <begin position="1"/>
        <end position="63"/>
    </location>
</feature>
<dbReference type="InterPro" id="IPR004156">
    <property type="entry name" value="OATP"/>
</dbReference>
<dbReference type="PANTHER" id="PTHR11388">
    <property type="entry name" value="ORGANIC ANION TRANSPORTER"/>
    <property type="match status" value="1"/>
</dbReference>
<gene>
    <name evidence="11" type="primary">SLCO2A1</name>
    <name evidence="11" type="ORF">BLAG_LOCUS11888</name>
</gene>
<organism evidence="11 12">
    <name type="scientific">Branchiostoma lanceolatum</name>
    <name type="common">Common lancelet</name>
    <name type="synonym">Amphioxus lanceolatum</name>
    <dbReference type="NCBI Taxonomy" id="7740"/>
    <lineage>
        <taxon>Eukaryota</taxon>
        <taxon>Metazoa</taxon>
        <taxon>Chordata</taxon>
        <taxon>Cephalochordata</taxon>
        <taxon>Leptocardii</taxon>
        <taxon>Amphioxiformes</taxon>
        <taxon>Branchiostomatidae</taxon>
        <taxon>Branchiostoma</taxon>
    </lineage>
</organism>
<feature type="compositionally biased region" description="Basic and acidic residues" evidence="9">
    <location>
        <begin position="44"/>
        <end position="63"/>
    </location>
</feature>
<feature type="transmembrane region" description="Helical" evidence="8">
    <location>
        <begin position="436"/>
        <end position="457"/>
    </location>
</feature>
<keyword evidence="5 8" id="KW-1133">Transmembrane helix</keyword>
<evidence type="ECO:0000256" key="3">
    <source>
        <dbReference type="ARBA" id="ARBA00022475"/>
    </source>
</evidence>